<proteinExistence type="predicted"/>
<dbReference type="EMBL" id="JACICY010000001">
    <property type="protein sequence ID" value="MBB3858902.1"/>
    <property type="molecule type" value="Genomic_DNA"/>
</dbReference>
<name>A0A7W6EU84_9SPHN</name>
<dbReference type="Proteomes" id="UP000562395">
    <property type="component" value="Unassembled WGS sequence"/>
</dbReference>
<protein>
    <submittedName>
        <fullName evidence="1">Phage gp16-like protein</fullName>
    </submittedName>
</protein>
<dbReference type="AlphaFoldDB" id="A0A7W6EU84"/>
<comment type="caution">
    <text evidence="1">The sequence shown here is derived from an EMBL/GenBank/DDBJ whole genome shotgun (WGS) entry which is preliminary data.</text>
</comment>
<sequence length="213" mass="23550">MIAKVQIARQQLGMVEDDYRQILMDQTGKLSLKDCSDPQIARVLDVMKSKGFKALPGKKVASHPMALKARALWISLYHLGAVHNSSEHALEAFAKRQLGCDKLQWARQSDAFRLIEALKSMATRGGWQQHCRVTGKPFNPTELQASLCAAILIKLKDAHVVPSDWALHDAAWKLCGIENVKTSPWTASDYELLAKALGDKLRAHGKDNGGRNG</sequence>
<keyword evidence="2" id="KW-1185">Reference proteome</keyword>
<gene>
    <name evidence="1" type="ORF">GGQ88_000142</name>
</gene>
<dbReference type="InterPro" id="IPR009363">
    <property type="entry name" value="Phage_Mu_Gp16"/>
</dbReference>
<reference evidence="1 2" key="1">
    <citation type="submission" date="2020-08" db="EMBL/GenBank/DDBJ databases">
        <title>Genomic Encyclopedia of Type Strains, Phase IV (KMG-IV): sequencing the most valuable type-strain genomes for metagenomic binning, comparative biology and taxonomic classification.</title>
        <authorList>
            <person name="Goeker M."/>
        </authorList>
    </citation>
    <scope>NUCLEOTIDE SEQUENCE [LARGE SCALE GENOMIC DNA]</scope>
    <source>
        <strain evidence="1 2">DSM 14552</strain>
    </source>
</reference>
<evidence type="ECO:0000313" key="2">
    <source>
        <dbReference type="Proteomes" id="UP000562395"/>
    </source>
</evidence>
<accession>A0A7W6EU84</accession>
<dbReference type="Pfam" id="PF06252">
    <property type="entry name" value="GemA"/>
    <property type="match status" value="1"/>
</dbReference>
<dbReference type="RefSeq" id="WP_183611109.1">
    <property type="nucleotide sequence ID" value="NZ_JACICY010000001.1"/>
</dbReference>
<evidence type="ECO:0000313" key="1">
    <source>
        <dbReference type="EMBL" id="MBB3858902.1"/>
    </source>
</evidence>
<organism evidence="1 2">
    <name type="scientific">Novosphingobium hassiacum</name>
    <dbReference type="NCBI Taxonomy" id="173676"/>
    <lineage>
        <taxon>Bacteria</taxon>
        <taxon>Pseudomonadati</taxon>
        <taxon>Pseudomonadota</taxon>
        <taxon>Alphaproteobacteria</taxon>
        <taxon>Sphingomonadales</taxon>
        <taxon>Sphingomonadaceae</taxon>
        <taxon>Novosphingobium</taxon>
    </lineage>
</organism>